<evidence type="ECO:0000313" key="2">
    <source>
        <dbReference type="Proteomes" id="UP000182888"/>
    </source>
</evidence>
<reference evidence="2" key="1">
    <citation type="submission" date="2014-08" db="EMBL/GenBank/DDBJ databases">
        <authorList>
            <person name="Edwards T."/>
        </authorList>
    </citation>
    <scope>NUCLEOTIDE SEQUENCE [LARGE SCALE GENOMIC DNA]</scope>
</reference>
<dbReference type="EMBL" id="CCND01000015">
    <property type="protein sequence ID" value="CDX57707.1"/>
    <property type="molecule type" value="Genomic_DNA"/>
</dbReference>
<accession>A0A0K2VZ43</accession>
<dbReference type="InterPro" id="IPR032581">
    <property type="entry name" value="DUF4917"/>
</dbReference>
<dbReference type="Pfam" id="PF16263">
    <property type="entry name" value="DUF4917"/>
    <property type="match status" value="1"/>
</dbReference>
<organism evidence="1 2">
    <name type="scientific">Mesorhizobium plurifarium</name>
    <dbReference type="NCBI Taxonomy" id="69974"/>
    <lineage>
        <taxon>Bacteria</taxon>
        <taxon>Pseudomonadati</taxon>
        <taxon>Pseudomonadota</taxon>
        <taxon>Alphaproteobacteria</taxon>
        <taxon>Hyphomicrobiales</taxon>
        <taxon>Phyllobacteriaceae</taxon>
        <taxon>Mesorhizobium</taxon>
    </lineage>
</organism>
<evidence type="ECO:0000313" key="1">
    <source>
        <dbReference type="EMBL" id="CDX57707.1"/>
    </source>
</evidence>
<evidence type="ECO:0008006" key="3">
    <source>
        <dbReference type="Google" id="ProtNLM"/>
    </source>
</evidence>
<protein>
    <recommendedName>
        <fullName evidence="3">DUF4917 domain-containing protein</fullName>
    </recommendedName>
</protein>
<sequence length="355" mass="39333">MPLPTFADAIIDSEKFAKRHLLLGNGFSIACRADIFHYGSLFAQADFSAAPEVVSVFKALGTQDFEAAIHALENAAKILPAYTSHGDTATATMLEHAGLLKEILVQTIAANHPHVPPDIPDDKFWACRRFLSHFLSGAKAGCVFTLNYDLLLYWTLMHEDTPFGAPINLATNDGFGNDEDAPDADYVVWQGETNAHSASVMFLHGALHLFDSGKELLKYTWIRKGVPLIDQAREALASNAFPLFVAEGSSAQKKAKIRHNAYLYQGFKQFTANVQTGTHCLFIFGHSLAENDDHILTRIGRGRCKKLYVGLYGDPLADWNQKIIARAQTLADMRTTKWPLEVDFYDVESAKVWGK</sequence>
<proteinExistence type="predicted"/>
<name>A0A0K2VZ43_MESPL</name>
<dbReference type="Proteomes" id="UP000182888">
    <property type="component" value="Unassembled WGS sequence"/>
</dbReference>
<gene>
    <name evidence="1" type="ORF">MPL1032_220130</name>
</gene>
<dbReference type="AlphaFoldDB" id="A0A0K2VZ43"/>